<protein>
    <submittedName>
        <fullName evidence="1">Uncharacterized protein</fullName>
    </submittedName>
</protein>
<reference evidence="1" key="1">
    <citation type="journal article" date="2017" name="Gigascience">
        <title>The genome draft of coconut (Cocos nucifera).</title>
        <authorList>
            <person name="Xiao Y."/>
            <person name="Xu P."/>
            <person name="Fan H."/>
            <person name="Baudouin L."/>
            <person name="Xia W."/>
            <person name="Bocs S."/>
            <person name="Xu J."/>
            <person name="Li Q."/>
            <person name="Guo A."/>
            <person name="Zhou L."/>
            <person name="Li J."/>
            <person name="Wu Y."/>
            <person name="Ma Z."/>
            <person name="Armero A."/>
            <person name="Issali A.E."/>
            <person name="Liu N."/>
            <person name="Peng M."/>
            <person name="Yang Y."/>
        </authorList>
    </citation>
    <scope>NUCLEOTIDE SEQUENCE</scope>
    <source>
        <tissue evidence="1">Spear leaf of Hainan Tall coconut</tissue>
    </source>
</reference>
<evidence type="ECO:0000313" key="2">
    <source>
        <dbReference type="Proteomes" id="UP000797356"/>
    </source>
</evidence>
<organism evidence="1 2">
    <name type="scientific">Cocos nucifera</name>
    <name type="common">Coconut palm</name>
    <dbReference type="NCBI Taxonomy" id="13894"/>
    <lineage>
        <taxon>Eukaryota</taxon>
        <taxon>Viridiplantae</taxon>
        <taxon>Streptophyta</taxon>
        <taxon>Embryophyta</taxon>
        <taxon>Tracheophyta</taxon>
        <taxon>Spermatophyta</taxon>
        <taxon>Magnoliopsida</taxon>
        <taxon>Liliopsida</taxon>
        <taxon>Arecaceae</taxon>
        <taxon>Arecoideae</taxon>
        <taxon>Cocoseae</taxon>
        <taxon>Attaleinae</taxon>
        <taxon>Cocos</taxon>
    </lineage>
</organism>
<name>A0A8K0IXV3_COCNU</name>
<gene>
    <name evidence="1" type="ORF">COCNU_16G001450</name>
</gene>
<reference evidence="1" key="2">
    <citation type="submission" date="2019-07" db="EMBL/GenBank/DDBJ databases">
        <authorList>
            <person name="Yang Y."/>
            <person name="Bocs S."/>
            <person name="Baudouin L."/>
        </authorList>
    </citation>
    <scope>NUCLEOTIDE SEQUENCE</scope>
    <source>
        <tissue evidence="1">Spear leaf of Hainan Tall coconut</tissue>
    </source>
</reference>
<comment type="caution">
    <text evidence="1">The sequence shown here is derived from an EMBL/GenBank/DDBJ whole genome shotgun (WGS) entry which is preliminary data.</text>
</comment>
<keyword evidence="2" id="KW-1185">Reference proteome</keyword>
<dbReference type="AlphaFoldDB" id="A0A8K0IXV3"/>
<accession>A0A8K0IXV3</accession>
<evidence type="ECO:0000313" key="1">
    <source>
        <dbReference type="EMBL" id="KAG1371051.1"/>
    </source>
</evidence>
<dbReference type="EMBL" id="CM017887">
    <property type="protein sequence ID" value="KAG1371051.1"/>
    <property type="molecule type" value="Genomic_DNA"/>
</dbReference>
<sequence>MEAHTASKMGLAAAVPQPIPEAPTILLVPKVEAFTPIETPAVAPTKAAAPNSMPVEVLASIEVISLEDDTAAVPTQAPKANA</sequence>
<proteinExistence type="predicted"/>
<dbReference type="Proteomes" id="UP000797356">
    <property type="component" value="Chromosome 16"/>
</dbReference>